<accession>A0ABS5DX94</accession>
<name>A0ABS5DX94_9BURK</name>
<keyword evidence="3" id="KW-1185">Reference proteome</keyword>
<dbReference type="RefSeq" id="WP_210809058.1">
    <property type="nucleotide sequence ID" value="NZ_JAGQDG010000004.1"/>
</dbReference>
<protein>
    <submittedName>
        <fullName evidence="2">Heavy-metal-associated domain-containing protein</fullName>
    </submittedName>
</protein>
<evidence type="ECO:0000259" key="1">
    <source>
        <dbReference type="PROSITE" id="PS50846"/>
    </source>
</evidence>
<sequence length="68" mass="7234">MIEFKLPDMSCGHCVKAVTATVHKLDPQAQLTFDLPNRTVQIQTRADEAPSPEALAAALSAEGYPPAA</sequence>
<dbReference type="InterPro" id="IPR006121">
    <property type="entry name" value="HMA_dom"/>
</dbReference>
<dbReference type="EMBL" id="JAGQDG010000004">
    <property type="protein sequence ID" value="MBQ0935775.1"/>
    <property type="molecule type" value="Genomic_DNA"/>
</dbReference>
<dbReference type="CDD" id="cd00371">
    <property type="entry name" value="HMA"/>
    <property type="match status" value="1"/>
</dbReference>
<comment type="caution">
    <text evidence="2">The sequence shown here is derived from an EMBL/GenBank/DDBJ whole genome shotgun (WGS) entry which is preliminary data.</text>
</comment>
<evidence type="ECO:0000313" key="2">
    <source>
        <dbReference type="EMBL" id="MBQ0935775.1"/>
    </source>
</evidence>
<gene>
    <name evidence="2" type="ORF">KAK11_10580</name>
</gene>
<evidence type="ECO:0000313" key="3">
    <source>
        <dbReference type="Proteomes" id="UP000672097"/>
    </source>
</evidence>
<feature type="domain" description="HMA" evidence="1">
    <location>
        <begin position="1"/>
        <end position="67"/>
    </location>
</feature>
<organism evidence="2 3">
    <name type="scientific">Ideonella paludis</name>
    <dbReference type="NCBI Taxonomy" id="1233411"/>
    <lineage>
        <taxon>Bacteria</taxon>
        <taxon>Pseudomonadati</taxon>
        <taxon>Pseudomonadota</taxon>
        <taxon>Betaproteobacteria</taxon>
        <taxon>Burkholderiales</taxon>
        <taxon>Sphaerotilaceae</taxon>
        <taxon>Ideonella</taxon>
    </lineage>
</organism>
<dbReference type="PROSITE" id="PS50846">
    <property type="entry name" value="HMA_2"/>
    <property type="match status" value="1"/>
</dbReference>
<reference evidence="2 3" key="1">
    <citation type="submission" date="2021-04" db="EMBL/GenBank/DDBJ databases">
        <title>The genome sequence of type strain Ideonella paludis KCTC 32238.</title>
        <authorList>
            <person name="Liu Y."/>
        </authorList>
    </citation>
    <scope>NUCLEOTIDE SEQUENCE [LARGE SCALE GENOMIC DNA]</scope>
    <source>
        <strain evidence="2 3">KCTC 32238</strain>
    </source>
</reference>
<dbReference type="Gene3D" id="3.30.70.100">
    <property type="match status" value="1"/>
</dbReference>
<proteinExistence type="predicted"/>
<dbReference type="Proteomes" id="UP000672097">
    <property type="component" value="Unassembled WGS sequence"/>
</dbReference>
<dbReference type="SUPFAM" id="SSF55008">
    <property type="entry name" value="HMA, heavy metal-associated domain"/>
    <property type="match status" value="1"/>
</dbReference>
<dbReference type="Pfam" id="PF00403">
    <property type="entry name" value="HMA"/>
    <property type="match status" value="1"/>
</dbReference>
<dbReference type="InterPro" id="IPR036163">
    <property type="entry name" value="HMA_dom_sf"/>
</dbReference>